<dbReference type="Proteomes" id="UP001160142">
    <property type="component" value="Unassembled WGS sequence"/>
</dbReference>
<dbReference type="EMBL" id="JARXVQ010000001">
    <property type="protein sequence ID" value="MDH6182061.1"/>
    <property type="molecule type" value="Genomic_DNA"/>
</dbReference>
<dbReference type="SUPFAM" id="SSF51735">
    <property type="entry name" value="NAD(P)-binding Rossmann-fold domains"/>
    <property type="match status" value="1"/>
</dbReference>
<dbReference type="InterPro" id="IPR006140">
    <property type="entry name" value="D-isomer_DH_NAD-bd"/>
</dbReference>
<dbReference type="InterPro" id="IPR029753">
    <property type="entry name" value="D-isomer_DH_CS"/>
</dbReference>
<name>A0ABT6KPZ8_9MICO</name>
<accession>A0ABT6KPZ8</accession>
<organism evidence="4 5">
    <name type="scientific">Antiquaquibacter oligotrophicus</name>
    <dbReference type="NCBI Taxonomy" id="2880260"/>
    <lineage>
        <taxon>Bacteria</taxon>
        <taxon>Bacillati</taxon>
        <taxon>Actinomycetota</taxon>
        <taxon>Actinomycetes</taxon>
        <taxon>Micrococcales</taxon>
        <taxon>Microbacteriaceae</taxon>
        <taxon>Antiquaquibacter</taxon>
    </lineage>
</organism>
<dbReference type="InterPro" id="IPR050223">
    <property type="entry name" value="D-isomer_2-hydroxyacid_DH"/>
</dbReference>
<dbReference type="PANTHER" id="PTHR10996">
    <property type="entry name" value="2-HYDROXYACID DEHYDROGENASE-RELATED"/>
    <property type="match status" value="1"/>
</dbReference>
<sequence length="314" mass="32854">MGKHVIAVPDGGMRERLSAVDSSATYIVWEAGGEQPPTTPDLLVLPYLITADYLSRLDGAGVALVQSQMLGFDGIASYLPPGVTYCNAVGVHEASTAELALALVLAAQRGIPEALSDQSDGLWNHVRTPGLAGKSVVLVGVGGVGRAITTRLAPFDPELHRFARTERTDEFGLVQPMGKLPDALASADIVILAMPLDDTTRGLADAAFLARMKDGALLVNVSRGPVVVTDDLVRETSEGRLRAALDVVDPEPLPVGHPLWASPGVIITPHGGGDTDAMTARIDRVVLEQSRRLAAGEPPANAVLGPGAEHARRA</sequence>
<dbReference type="RefSeq" id="WP_322134351.1">
    <property type="nucleotide sequence ID" value="NZ_CP085036.1"/>
</dbReference>
<evidence type="ECO:0000313" key="4">
    <source>
        <dbReference type="EMBL" id="MDH6182061.1"/>
    </source>
</evidence>
<feature type="domain" description="D-isomer specific 2-hydroxyacid dehydrogenase NAD-binding" evidence="3">
    <location>
        <begin position="101"/>
        <end position="272"/>
    </location>
</feature>
<dbReference type="PROSITE" id="PS00671">
    <property type="entry name" value="D_2_HYDROXYACID_DH_3"/>
    <property type="match status" value="1"/>
</dbReference>
<dbReference type="InterPro" id="IPR036291">
    <property type="entry name" value="NAD(P)-bd_dom_sf"/>
</dbReference>
<proteinExistence type="predicted"/>
<comment type="caution">
    <text evidence="4">The sequence shown here is derived from an EMBL/GenBank/DDBJ whole genome shotgun (WGS) entry which is preliminary data.</text>
</comment>
<evidence type="ECO:0000256" key="2">
    <source>
        <dbReference type="ARBA" id="ARBA00023027"/>
    </source>
</evidence>
<dbReference type="Pfam" id="PF02826">
    <property type="entry name" value="2-Hacid_dh_C"/>
    <property type="match status" value="1"/>
</dbReference>
<protein>
    <submittedName>
        <fullName evidence="4">Phosphoglycerate dehydrogenase-like enzyme</fullName>
    </submittedName>
</protein>
<evidence type="ECO:0000313" key="5">
    <source>
        <dbReference type="Proteomes" id="UP001160142"/>
    </source>
</evidence>
<evidence type="ECO:0000256" key="1">
    <source>
        <dbReference type="ARBA" id="ARBA00023002"/>
    </source>
</evidence>
<evidence type="ECO:0000259" key="3">
    <source>
        <dbReference type="Pfam" id="PF02826"/>
    </source>
</evidence>
<gene>
    <name evidence="4" type="ORF">M2152_002243</name>
</gene>
<dbReference type="Gene3D" id="3.40.50.720">
    <property type="entry name" value="NAD(P)-binding Rossmann-like Domain"/>
    <property type="match status" value="2"/>
</dbReference>
<keyword evidence="1" id="KW-0560">Oxidoreductase</keyword>
<keyword evidence="2" id="KW-0520">NAD</keyword>
<keyword evidence="5" id="KW-1185">Reference proteome</keyword>
<dbReference type="PANTHER" id="PTHR10996:SF178">
    <property type="entry name" value="2-HYDROXYACID DEHYDROGENASE YGL185C-RELATED"/>
    <property type="match status" value="1"/>
</dbReference>
<reference evidence="4 5" key="1">
    <citation type="submission" date="2023-04" db="EMBL/GenBank/DDBJ databases">
        <title>Genome Encyclopedia of Bacteria and Archaea VI: Functional Genomics of Type Strains.</title>
        <authorList>
            <person name="Whitman W."/>
        </authorList>
    </citation>
    <scope>NUCLEOTIDE SEQUENCE [LARGE SCALE GENOMIC DNA]</scope>
    <source>
        <strain evidence="4 5">SG_E_30_P1</strain>
    </source>
</reference>